<dbReference type="Pfam" id="PF07561">
    <property type="entry name" value="DUF1540"/>
    <property type="match status" value="1"/>
</dbReference>
<name>A0A9D1WSD0_9FIRM</name>
<accession>A0A9D1WSD0</accession>
<feature type="domain" description="DUF1540" evidence="1">
    <location>
        <begin position="10"/>
        <end position="52"/>
    </location>
</feature>
<dbReference type="Proteomes" id="UP000886800">
    <property type="component" value="Unassembled WGS sequence"/>
</dbReference>
<evidence type="ECO:0000313" key="3">
    <source>
        <dbReference type="Proteomes" id="UP000886800"/>
    </source>
</evidence>
<gene>
    <name evidence="2" type="ORF">H9736_06875</name>
</gene>
<protein>
    <submittedName>
        <fullName evidence="2">DUF1540 domain-containing protein</fullName>
    </submittedName>
</protein>
<sequence length="56" mass="6141">MNSNKANRSIECMVAQCANHCGSSNYCALDKIRVGTHETNPTMAQCTDCLSFVKRS</sequence>
<evidence type="ECO:0000313" key="2">
    <source>
        <dbReference type="EMBL" id="HIX65956.1"/>
    </source>
</evidence>
<dbReference type="EMBL" id="DXES01000150">
    <property type="protein sequence ID" value="HIX65956.1"/>
    <property type="molecule type" value="Genomic_DNA"/>
</dbReference>
<dbReference type="AlphaFoldDB" id="A0A9D1WSD0"/>
<reference evidence="2" key="1">
    <citation type="journal article" date="2021" name="PeerJ">
        <title>Extensive microbial diversity within the chicken gut microbiome revealed by metagenomics and culture.</title>
        <authorList>
            <person name="Gilroy R."/>
            <person name="Ravi A."/>
            <person name="Getino M."/>
            <person name="Pursley I."/>
            <person name="Horton D.L."/>
            <person name="Alikhan N.F."/>
            <person name="Baker D."/>
            <person name="Gharbi K."/>
            <person name="Hall N."/>
            <person name="Watson M."/>
            <person name="Adriaenssens E.M."/>
            <person name="Foster-Nyarko E."/>
            <person name="Jarju S."/>
            <person name="Secka A."/>
            <person name="Antonio M."/>
            <person name="Oren A."/>
            <person name="Chaudhuri R.R."/>
            <person name="La Ragione R."/>
            <person name="Hildebrand F."/>
            <person name="Pallen M.J."/>
        </authorList>
    </citation>
    <scope>NUCLEOTIDE SEQUENCE</scope>
    <source>
        <strain evidence="2">CHK188-5543</strain>
    </source>
</reference>
<dbReference type="InterPro" id="IPR011437">
    <property type="entry name" value="DUF1540"/>
</dbReference>
<evidence type="ECO:0000259" key="1">
    <source>
        <dbReference type="Pfam" id="PF07561"/>
    </source>
</evidence>
<reference evidence="2" key="2">
    <citation type="submission" date="2021-04" db="EMBL/GenBank/DDBJ databases">
        <authorList>
            <person name="Gilroy R."/>
        </authorList>
    </citation>
    <scope>NUCLEOTIDE SEQUENCE</scope>
    <source>
        <strain evidence="2">CHK188-5543</strain>
    </source>
</reference>
<comment type="caution">
    <text evidence="2">The sequence shown here is derived from an EMBL/GenBank/DDBJ whole genome shotgun (WGS) entry which is preliminary data.</text>
</comment>
<proteinExistence type="predicted"/>
<organism evidence="2 3">
    <name type="scientific">Candidatus Anaerotruncus excrementipullorum</name>
    <dbReference type="NCBI Taxonomy" id="2838465"/>
    <lineage>
        <taxon>Bacteria</taxon>
        <taxon>Bacillati</taxon>
        <taxon>Bacillota</taxon>
        <taxon>Clostridia</taxon>
        <taxon>Eubacteriales</taxon>
        <taxon>Oscillospiraceae</taxon>
        <taxon>Anaerotruncus</taxon>
    </lineage>
</organism>